<dbReference type="Proteomes" id="UP000032408">
    <property type="component" value="Chromosome"/>
</dbReference>
<evidence type="ECO:0000256" key="2">
    <source>
        <dbReference type="SAM" id="Coils"/>
    </source>
</evidence>
<dbReference type="InterPro" id="IPR022205">
    <property type="entry name" value="DUF3732"/>
</dbReference>
<evidence type="ECO:0000313" key="4">
    <source>
        <dbReference type="Proteomes" id="UP000032408"/>
    </source>
</evidence>
<dbReference type="InterPro" id="IPR027417">
    <property type="entry name" value="P-loop_NTPase"/>
</dbReference>
<dbReference type="GeneID" id="24820725"/>
<dbReference type="PANTHER" id="PTHR32114">
    <property type="entry name" value="ABC TRANSPORTER ABCH.3"/>
    <property type="match status" value="1"/>
</dbReference>
<dbReference type="Pfam" id="PF12532">
    <property type="entry name" value="DUF3732"/>
    <property type="match status" value="1"/>
</dbReference>
<evidence type="ECO:0000256" key="1">
    <source>
        <dbReference type="ARBA" id="ARBA00023054"/>
    </source>
</evidence>
<dbReference type="PANTHER" id="PTHR32114:SF2">
    <property type="entry name" value="ABC TRANSPORTER ABCH.3"/>
    <property type="match status" value="1"/>
</dbReference>
<dbReference type="STRING" id="1580092.NADRNF5_1547"/>
<evidence type="ECO:0008006" key="5">
    <source>
        <dbReference type="Google" id="ProtNLM"/>
    </source>
</evidence>
<dbReference type="OrthoDB" id="148398at2157"/>
<keyword evidence="4" id="KW-1185">Reference proteome</keyword>
<dbReference type="RefSeq" id="WP_048116750.1">
    <property type="nucleotide sequence ID" value="NZ_CP011070.1"/>
</dbReference>
<accession>A0A0D5C3T6</accession>
<dbReference type="EMBL" id="CP011070">
    <property type="protein sequence ID" value="AJW71228.1"/>
    <property type="molecule type" value="Genomic_DNA"/>
</dbReference>
<protein>
    <recommendedName>
        <fullName evidence="5">Rad50/SbcC-type AAA domain-containing protein</fullName>
    </recommendedName>
</protein>
<proteinExistence type="predicted"/>
<dbReference type="KEGG" id="nin:NADRNF5_1547"/>
<organism evidence="3 4">
    <name type="scientific">Nitrosopumilus adriaticus</name>
    <dbReference type="NCBI Taxonomy" id="1580092"/>
    <lineage>
        <taxon>Archaea</taxon>
        <taxon>Nitrososphaerota</taxon>
        <taxon>Nitrososphaeria</taxon>
        <taxon>Nitrosopumilales</taxon>
        <taxon>Nitrosopumilaceae</taxon>
        <taxon>Nitrosopumilus</taxon>
    </lineage>
</organism>
<dbReference type="AlphaFoldDB" id="A0A0D5C3T6"/>
<dbReference type="Gene3D" id="3.40.50.300">
    <property type="entry name" value="P-loop containing nucleotide triphosphate hydrolases"/>
    <property type="match status" value="1"/>
</dbReference>
<gene>
    <name evidence="3" type="ORF">NADRNF5_1547</name>
</gene>
<reference evidence="3 4" key="2">
    <citation type="journal article" date="2016" name="ISME J.">
        <title>Physiological and genomic characterization of two novel marine thaumarchaeal strains indicates niche differentiation.</title>
        <authorList>
            <person name="Bayer B."/>
            <person name="Vojvoda J."/>
            <person name="Offre P."/>
            <person name="Alves R.J."/>
            <person name="Elisabeth N.H."/>
            <person name="Garcia J.A."/>
            <person name="Volland J.M."/>
            <person name="Srivastava A."/>
            <person name="Schleper C."/>
            <person name="Herndl G.J."/>
        </authorList>
    </citation>
    <scope>NUCLEOTIDE SEQUENCE [LARGE SCALE GENOMIC DNA]</scope>
    <source>
        <strain evidence="3 4">NF5</strain>
    </source>
</reference>
<dbReference type="HOGENOM" id="CLU_028585_0_0_2"/>
<dbReference type="SUPFAM" id="SSF52540">
    <property type="entry name" value="P-loop containing nucleoside triphosphate hydrolases"/>
    <property type="match status" value="2"/>
</dbReference>
<reference evidence="4" key="1">
    <citation type="submission" date="2015-03" db="EMBL/GenBank/DDBJ databases">
        <title>Characterization of two novel Thaumarchaeota isolated from the Northern Adriatic Sea.</title>
        <authorList>
            <person name="Bayer B."/>
            <person name="Vojvoda J."/>
            <person name="Offre P."/>
            <person name="Srivastava A."/>
            <person name="Elisabeth N."/>
            <person name="Garcia J.A.L."/>
            <person name="Schleper C."/>
            <person name="Herndl G.J."/>
        </authorList>
    </citation>
    <scope>NUCLEOTIDE SEQUENCE [LARGE SCALE GENOMIC DNA]</scope>
    <source>
        <strain evidence="4">NF5</strain>
    </source>
</reference>
<dbReference type="CDD" id="cd00267">
    <property type="entry name" value="ABC_ATPase"/>
    <property type="match status" value="1"/>
</dbReference>
<sequence>MQIKEIVIYNKKGQKRILKIKEDEVNIITGKSGTGKSSLIDIVEYCLGRSSCKIPKGVIRNHASWYGVLLTHREENIFVARENPPGIQKSTQFAYIERGKNVESPENIPQTNSTNDEIAVTLSEILGISPNKNFPKMGHTRNPLSANIKHSSFLCFQKKEEIDSSQVMFHRQAEQGRIQDIKDTLPYFLGAIREDELALKHELEKEERLLRIAEITLKEAEMLKGDEISQSISLVEEAIDCGIIKSEIKNESQTDRTKILEKVSIWRPGKPTQFNDNLEILQDEANELTKKLSLQDRKIRAAESFANELTGFSSEMLHQKNRLDSIGIFEHLSQKNKECPFCKGELEHKIPEIESIKNTLKDLDEDLEYTIKERPQLRKKISNLKRERETIHSEIQQKLKDIEGVIQSRQGLLEERDLRFRQAQVSARAKFWLDNVRLTDETSQLKIDVKKRSEKVQELRRELDEEKKQQRLNSILNRIGEKMTRWARELKLEHSEFPVRINMSTANIIIDSEEGSIALDEIGSSENLLGYHLVTFFALHEYLRNHKRPVPGFLFLDQPSQVYFPKDTEFDDMKEVLDEDRENVLKIYKFIFKRTKEIPEFQVIITDHADINDKKFQSVINERWRDGMALIPREWIEG</sequence>
<evidence type="ECO:0000313" key="3">
    <source>
        <dbReference type="EMBL" id="AJW71228.1"/>
    </source>
</evidence>
<name>A0A0D5C3T6_9ARCH</name>
<feature type="coiled-coil region" evidence="2">
    <location>
        <begin position="353"/>
        <end position="401"/>
    </location>
</feature>
<keyword evidence="1 2" id="KW-0175">Coiled coil</keyword>